<feature type="domain" description="HTH cro/C1-type" evidence="1">
    <location>
        <begin position="10"/>
        <end position="72"/>
    </location>
</feature>
<dbReference type="OrthoDB" id="9809730at2"/>
<protein>
    <submittedName>
        <fullName evidence="2">Transcriptional regulator, XRE family</fullName>
    </submittedName>
</protein>
<dbReference type="InterPro" id="IPR010982">
    <property type="entry name" value="Lambda_DNA-bd_dom_sf"/>
</dbReference>
<dbReference type="Proteomes" id="UP000009081">
    <property type="component" value="Chromosome"/>
</dbReference>
<keyword evidence="3" id="KW-1185">Reference proteome</keyword>
<dbReference type="Pfam" id="PF01381">
    <property type="entry name" value="HTH_3"/>
    <property type="match status" value="1"/>
</dbReference>
<dbReference type="KEGG" id="mea:Mex_1p1598"/>
<dbReference type="PROSITE" id="PS50943">
    <property type="entry name" value="HTH_CROC1"/>
    <property type="match status" value="1"/>
</dbReference>
<gene>
    <name evidence="2" type="ordered locus">MexAM1_META1p1598</name>
</gene>
<dbReference type="SUPFAM" id="SSF47413">
    <property type="entry name" value="lambda repressor-like DNA-binding domains"/>
    <property type="match status" value="1"/>
</dbReference>
<dbReference type="STRING" id="272630.MexAM1_META1p1598"/>
<name>C5B0A7_METEA</name>
<dbReference type="GO" id="GO:0003677">
    <property type="term" value="F:DNA binding"/>
    <property type="evidence" value="ECO:0007669"/>
    <property type="project" value="InterPro"/>
</dbReference>
<accession>C5B0A7</accession>
<evidence type="ECO:0000313" key="3">
    <source>
        <dbReference type="Proteomes" id="UP000009081"/>
    </source>
</evidence>
<evidence type="ECO:0000313" key="2">
    <source>
        <dbReference type="EMBL" id="ACS39457.1"/>
    </source>
</evidence>
<organism evidence="2 3">
    <name type="scientific">Methylorubrum extorquens (strain ATCC 14718 / DSM 1338 / JCM 2805 / NCIMB 9133 / AM1)</name>
    <name type="common">Methylobacterium extorquens</name>
    <dbReference type="NCBI Taxonomy" id="272630"/>
    <lineage>
        <taxon>Bacteria</taxon>
        <taxon>Pseudomonadati</taxon>
        <taxon>Pseudomonadota</taxon>
        <taxon>Alphaproteobacteria</taxon>
        <taxon>Hyphomicrobiales</taxon>
        <taxon>Methylobacteriaceae</taxon>
        <taxon>Methylorubrum</taxon>
    </lineage>
</organism>
<proteinExistence type="predicted"/>
<dbReference type="SMART" id="SM00530">
    <property type="entry name" value="HTH_XRE"/>
    <property type="match status" value="1"/>
</dbReference>
<dbReference type="AlphaFoldDB" id="C5B0A7"/>
<dbReference type="Gene3D" id="1.10.260.40">
    <property type="entry name" value="lambda repressor-like DNA-binding domains"/>
    <property type="match status" value="1"/>
</dbReference>
<dbReference type="InterPro" id="IPR001387">
    <property type="entry name" value="Cro/C1-type_HTH"/>
</dbReference>
<dbReference type="EMBL" id="CP001510">
    <property type="protein sequence ID" value="ACS39457.1"/>
    <property type="molecule type" value="Genomic_DNA"/>
</dbReference>
<dbReference type="HOGENOM" id="CLU_179205_0_0_5"/>
<sequence length="105" mass="11586">MAGPTFGSYIVSQRKAKGISQKDLAARIQREEDGKPISAQYLNDIERDRRNPTSDHIINQFAAALDAPPEYLFYLAGTLPQYARDAGVSPEQATRIISAFRKSGS</sequence>
<dbReference type="eggNOG" id="COG1396">
    <property type="taxonomic scope" value="Bacteria"/>
</dbReference>
<dbReference type="CDD" id="cd00093">
    <property type="entry name" value="HTH_XRE"/>
    <property type="match status" value="1"/>
</dbReference>
<evidence type="ECO:0000259" key="1">
    <source>
        <dbReference type="PROSITE" id="PS50943"/>
    </source>
</evidence>
<reference evidence="2 3" key="1">
    <citation type="journal article" date="2009" name="PLoS ONE">
        <title>Methylobacterium genome sequences: a reference blueprint to investigate microbial metabolism of C1 compounds from natural and industrial sources.</title>
        <authorList>
            <person name="Vuilleumier S."/>
            <person name="Chistoserdova L."/>
            <person name="Lee M.-C."/>
            <person name="Bringel F."/>
            <person name="Lajus A."/>
            <person name="Zhou Y."/>
            <person name="Gourion B."/>
            <person name="Barbe V."/>
            <person name="Chang J."/>
            <person name="Cruveiller S."/>
            <person name="Dossat C."/>
            <person name="Gillett W."/>
            <person name="Gruffaz C."/>
            <person name="Haugen E."/>
            <person name="Hourcade E."/>
            <person name="Levy R."/>
            <person name="Mangenot S."/>
            <person name="Muller E."/>
            <person name="Nadalig T."/>
            <person name="Pagni M."/>
            <person name="Penny C."/>
            <person name="Peyraud R."/>
            <person name="Robinson D.G."/>
            <person name="Roche D."/>
            <person name="Rouy Z."/>
            <person name="Saenampechek C."/>
            <person name="Salvignol G."/>
            <person name="Vallenet D."/>
            <person name="Wu Z."/>
            <person name="Marx C.J."/>
            <person name="Vorholt J.A."/>
            <person name="Olson M.V."/>
            <person name="Kaul R."/>
            <person name="Weissenbach J."/>
            <person name="Medigue C."/>
            <person name="Lidstrom M.E."/>
        </authorList>
    </citation>
    <scope>NUCLEOTIDE SEQUENCE [LARGE SCALE GENOMIC DNA]</scope>
    <source>
        <strain evidence="3">ATCC 14718 / DSM 1338 / JCM 2805 / NCIMB 9133 / AM1</strain>
    </source>
</reference>